<accession>A0ABT5T562</accession>
<dbReference type="CDD" id="cd07782">
    <property type="entry name" value="ASKHA_NBD_FGGY_D-RBK"/>
    <property type="match status" value="1"/>
</dbReference>
<evidence type="ECO:0000259" key="5">
    <source>
        <dbReference type="Pfam" id="PF02782"/>
    </source>
</evidence>
<dbReference type="PIRSF" id="PIRSF000538">
    <property type="entry name" value="GlpK"/>
    <property type="match status" value="1"/>
</dbReference>
<reference evidence="6" key="1">
    <citation type="submission" date="2023-02" db="EMBL/GenBank/DDBJ databases">
        <title>Description of Roseinatronobacter alkalisoli sp. nov., an alkaliphilic bacerium isolated from soda soil.</title>
        <authorList>
            <person name="Wei W."/>
        </authorList>
    </citation>
    <scope>NUCLEOTIDE SEQUENCE</scope>
    <source>
        <strain evidence="6">HJB301</strain>
    </source>
</reference>
<evidence type="ECO:0000256" key="3">
    <source>
        <dbReference type="ARBA" id="ARBA00022777"/>
    </source>
</evidence>
<comment type="similarity">
    <text evidence="1">Belongs to the FGGY kinase family.</text>
</comment>
<dbReference type="InterPro" id="IPR018485">
    <property type="entry name" value="FGGY_C"/>
</dbReference>
<keyword evidence="7" id="KW-1185">Reference proteome</keyword>
<dbReference type="PANTHER" id="PTHR43435">
    <property type="entry name" value="RIBULOKINASE"/>
    <property type="match status" value="1"/>
</dbReference>
<evidence type="ECO:0000313" key="7">
    <source>
        <dbReference type="Proteomes" id="UP001431784"/>
    </source>
</evidence>
<feature type="domain" description="Carbohydrate kinase FGGY N-terminal" evidence="4">
    <location>
        <begin position="3"/>
        <end position="264"/>
    </location>
</feature>
<evidence type="ECO:0000313" key="6">
    <source>
        <dbReference type="EMBL" id="MDD7970260.1"/>
    </source>
</evidence>
<dbReference type="RefSeq" id="WP_274350854.1">
    <property type="nucleotide sequence ID" value="NZ_JAQZSM010000002.1"/>
</dbReference>
<proteinExistence type="inferred from homology"/>
<evidence type="ECO:0000256" key="2">
    <source>
        <dbReference type="ARBA" id="ARBA00022679"/>
    </source>
</evidence>
<protein>
    <submittedName>
        <fullName evidence="6">FGGY-family carbohydrate kinase</fullName>
    </submittedName>
</protein>
<dbReference type="Gene3D" id="1.20.58.2240">
    <property type="match status" value="1"/>
</dbReference>
<dbReference type="Pfam" id="PF00370">
    <property type="entry name" value="FGGY_N"/>
    <property type="match status" value="1"/>
</dbReference>
<keyword evidence="3 6" id="KW-0418">Kinase</keyword>
<keyword evidence="2" id="KW-0808">Transferase</keyword>
<dbReference type="InterPro" id="IPR000577">
    <property type="entry name" value="Carb_kinase_FGGY"/>
</dbReference>
<dbReference type="InterPro" id="IPR018484">
    <property type="entry name" value="FGGY_N"/>
</dbReference>
<sequence>MTYFLGVDVGTGSARAGVFDASGRLLGTAAQAITTHRPRAGFAQQSSARIWASVAAAVRDAVARADVDAGDIRGIGFDATCSLVVNTAQGGPVSVDPDGAPDQDVILWMDHRALGDADAINAIGGAPLQYVGGTISPEMELPKLRWLKRELPQAWAAAGAFFDLPDWLVHRATGSATRSLCSMVCKWTYLGHMGQHGEGWDDAFLAAIGLEDLTLDNHARIGTTLAAPGQPCGGLTDAAAQELGLRPGTPVAASLIDAHAGALGTLGVGLDAGTALDGRLAVIAGTSTCHIALTPEPVFVPGIWGPYFGVVTGNLWALEGGQSAAGALLDSVIARHAAADALTERAQAQGCRITDLIDAHLAQMGDETATLTHARHVQPDFHGNRSPRAEPWRKGGTAGLTLDTGIDDLALDYLASVQALAYGTRHILQVMRDQGVAIDTLVVSGGLARNALYLREHADATGCKVVVPDQEEPVLLGCAMLGAVAAGAQPDLPAAMPQMSGGAQIIAPRGGDIAAYHDRKFTVMQRMQDDYAAYVALMKKD</sequence>
<evidence type="ECO:0000256" key="1">
    <source>
        <dbReference type="ARBA" id="ARBA00009156"/>
    </source>
</evidence>
<dbReference type="GO" id="GO:0016301">
    <property type="term" value="F:kinase activity"/>
    <property type="evidence" value="ECO:0007669"/>
    <property type="project" value="UniProtKB-KW"/>
</dbReference>
<comment type="caution">
    <text evidence="6">The sequence shown here is derived from an EMBL/GenBank/DDBJ whole genome shotgun (WGS) entry which is preliminary data.</text>
</comment>
<dbReference type="Proteomes" id="UP001431784">
    <property type="component" value="Unassembled WGS sequence"/>
</dbReference>
<dbReference type="PANTHER" id="PTHR43435:SF4">
    <property type="entry name" value="FGGY CARBOHYDRATE KINASE DOMAIN-CONTAINING PROTEIN"/>
    <property type="match status" value="1"/>
</dbReference>
<dbReference type="Gene3D" id="3.30.420.40">
    <property type="match status" value="1"/>
</dbReference>
<dbReference type="InterPro" id="IPR043129">
    <property type="entry name" value="ATPase_NBD"/>
</dbReference>
<dbReference type="NCBIfam" id="TIGR01315">
    <property type="entry name" value="5C_CHO_kinase"/>
    <property type="match status" value="1"/>
</dbReference>
<dbReference type="EMBL" id="JAQZSM010000002">
    <property type="protein sequence ID" value="MDD7970260.1"/>
    <property type="molecule type" value="Genomic_DNA"/>
</dbReference>
<dbReference type="Pfam" id="PF02782">
    <property type="entry name" value="FGGY_C"/>
    <property type="match status" value="1"/>
</dbReference>
<organism evidence="6 7">
    <name type="scientific">Roseinatronobacter alkalisoli</name>
    <dbReference type="NCBI Taxonomy" id="3028235"/>
    <lineage>
        <taxon>Bacteria</taxon>
        <taxon>Pseudomonadati</taxon>
        <taxon>Pseudomonadota</taxon>
        <taxon>Alphaproteobacteria</taxon>
        <taxon>Rhodobacterales</taxon>
        <taxon>Paracoccaceae</taxon>
        <taxon>Roseinatronobacter</taxon>
    </lineage>
</organism>
<feature type="domain" description="Carbohydrate kinase FGGY C-terminal" evidence="5">
    <location>
        <begin position="280"/>
        <end position="486"/>
    </location>
</feature>
<dbReference type="SUPFAM" id="SSF53067">
    <property type="entry name" value="Actin-like ATPase domain"/>
    <property type="match status" value="2"/>
</dbReference>
<gene>
    <name evidence="6" type="ORF">PUT78_04045</name>
</gene>
<dbReference type="InterPro" id="IPR006003">
    <property type="entry name" value="FGGY_RbtK-like"/>
</dbReference>
<evidence type="ECO:0000259" key="4">
    <source>
        <dbReference type="Pfam" id="PF00370"/>
    </source>
</evidence>
<name>A0ABT5T562_9RHOB</name>